<feature type="compositionally biased region" description="Polar residues" evidence="4">
    <location>
        <begin position="37"/>
        <end position="49"/>
    </location>
</feature>
<proteinExistence type="inferred from homology"/>
<dbReference type="PANTHER" id="PTHR12718:SF2">
    <property type="entry name" value="SPLICEOSOME-ASSOCIATED PROTEIN CWC15 HOMOLOG"/>
    <property type="match status" value="1"/>
</dbReference>
<comment type="similarity">
    <text evidence="1">Belongs to the CWC15 family.</text>
</comment>
<feature type="compositionally biased region" description="Basic and acidic residues" evidence="4">
    <location>
        <begin position="133"/>
        <end position="165"/>
    </location>
</feature>
<sequence length="233" mass="27471">MSNAHRPTFKPALATENQGGYKRWVPSRMQSAKDLPSNMSLKTRQIGQNTREEIKDRDFKQELKDREREARIKSGKHVEEEKPIAAIEQSSEETKQYDDSDDVLAGSDDEKDQDDDENEDDDDDDDDDDEELMKELAKIRKERQVEQLRKEQEEQEFSDKKRLDDALNSNPLMQPEFSDTASDVSSSFSIKRKWNDDVVFKNQARDEPKTKKRFINDTIRNDFHRKFLDKYMK</sequence>
<evidence type="ECO:0000256" key="2">
    <source>
        <dbReference type="ARBA" id="ARBA00022664"/>
    </source>
</evidence>
<protein>
    <submittedName>
        <fullName evidence="5">CWC15</fullName>
    </submittedName>
</protein>
<dbReference type="Pfam" id="PF04889">
    <property type="entry name" value="Cwf_Cwc_15"/>
    <property type="match status" value="1"/>
</dbReference>
<evidence type="ECO:0000313" key="6">
    <source>
        <dbReference type="Proteomes" id="UP001431209"/>
    </source>
</evidence>
<reference evidence="5 6" key="1">
    <citation type="submission" date="2024-03" db="EMBL/GenBank/DDBJ databases">
        <title>The Acrasis kona genome and developmental transcriptomes reveal deep origins of eukaryotic multicellular pathways.</title>
        <authorList>
            <person name="Sheikh S."/>
            <person name="Fu C.-J."/>
            <person name="Brown M.W."/>
            <person name="Baldauf S.L."/>
        </authorList>
    </citation>
    <scope>NUCLEOTIDE SEQUENCE [LARGE SCALE GENOMIC DNA]</scope>
    <source>
        <strain evidence="5 6">ATCC MYA-3509</strain>
    </source>
</reference>
<evidence type="ECO:0000256" key="4">
    <source>
        <dbReference type="SAM" id="MobiDB-lite"/>
    </source>
</evidence>
<gene>
    <name evidence="5" type="ORF">AKO1_008679</name>
</gene>
<feature type="region of interest" description="Disordered" evidence="4">
    <location>
        <begin position="1"/>
        <end position="185"/>
    </location>
</feature>
<keyword evidence="6" id="KW-1185">Reference proteome</keyword>
<feature type="compositionally biased region" description="Basic and acidic residues" evidence="4">
    <location>
        <begin position="50"/>
        <end position="83"/>
    </location>
</feature>
<comment type="caution">
    <text evidence="5">The sequence shown here is derived from an EMBL/GenBank/DDBJ whole genome shotgun (WGS) entry which is preliminary data.</text>
</comment>
<keyword evidence="3" id="KW-0508">mRNA splicing</keyword>
<evidence type="ECO:0000256" key="3">
    <source>
        <dbReference type="ARBA" id="ARBA00023187"/>
    </source>
</evidence>
<dbReference type="GO" id="GO:0045292">
    <property type="term" value="P:mRNA cis splicing, via spliceosome"/>
    <property type="evidence" value="ECO:0007669"/>
    <property type="project" value="TreeGrafter"/>
</dbReference>
<dbReference type="GO" id="GO:0071013">
    <property type="term" value="C:catalytic step 2 spliceosome"/>
    <property type="evidence" value="ECO:0007669"/>
    <property type="project" value="TreeGrafter"/>
</dbReference>
<feature type="compositionally biased region" description="Acidic residues" evidence="4">
    <location>
        <begin position="99"/>
        <end position="132"/>
    </location>
</feature>
<dbReference type="AlphaFoldDB" id="A0AAW2ZEL5"/>
<dbReference type="Proteomes" id="UP001431209">
    <property type="component" value="Unassembled WGS sequence"/>
</dbReference>
<evidence type="ECO:0000313" key="5">
    <source>
        <dbReference type="EMBL" id="KAL0487804.1"/>
    </source>
</evidence>
<dbReference type="EMBL" id="JAOPGA020001373">
    <property type="protein sequence ID" value="KAL0487804.1"/>
    <property type="molecule type" value="Genomic_DNA"/>
</dbReference>
<keyword evidence="2" id="KW-0507">mRNA processing</keyword>
<dbReference type="InterPro" id="IPR006973">
    <property type="entry name" value="Cwf_Cwc_15"/>
</dbReference>
<dbReference type="GO" id="GO:0003723">
    <property type="term" value="F:RNA binding"/>
    <property type="evidence" value="ECO:0007669"/>
    <property type="project" value="TreeGrafter"/>
</dbReference>
<organism evidence="5 6">
    <name type="scientific">Acrasis kona</name>
    <dbReference type="NCBI Taxonomy" id="1008807"/>
    <lineage>
        <taxon>Eukaryota</taxon>
        <taxon>Discoba</taxon>
        <taxon>Heterolobosea</taxon>
        <taxon>Tetramitia</taxon>
        <taxon>Eutetramitia</taxon>
        <taxon>Acrasidae</taxon>
        <taxon>Acrasis</taxon>
    </lineage>
</organism>
<evidence type="ECO:0000256" key="1">
    <source>
        <dbReference type="ARBA" id="ARBA00006644"/>
    </source>
</evidence>
<dbReference type="PANTHER" id="PTHR12718">
    <property type="entry name" value="CELL CYCLE CONTROL PROTEIN CWF15"/>
    <property type="match status" value="1"/>
</dbReference>
<accession>A0AAW2ZEL5</accession>
<name>A0AAW2ZEL5_9EUKA</name>